<evidence type="ECO:0000313" key="1">
    <source>
        <dbReference type="EMBL" id="GED98014.1"/>
    </source>
</evidence>
<dbReference type="Proteomes" id="UP000444980">
    <property type="component" value="Unassembled WGS sequence"/>
</dbReference>
<evidence type="ECO:0000313" key="2">
    <source>
        <dbReference type="Proteomes" id="UP000444980"/>
    </source>
</evidence>
<evidence type="ECO:0008006" key="3">
    <source>
        <dbReference type="Google" id="ProtNLM"/>
    </source>
</evidence>
<dbReference type="OrthoDB" id="4829545at2"/>
<dbReference type="RefSeq" id="WP_161927262.1">
    <property type="nucleotide sequence ID" value="NZ_BJOU01000001.1"/>
</dbReference>
<dbReference type="EMBL" id="BJOU01000001">
    <property type="protein sequence ID" value="GED98014.1"/>
    <property type="molecule type" value="Genomic_DNA"/>
</dbReference>
<sequence length="102" mass="11219">MPPPDELWVAIAELKAAGPLWHDKSAMMTSLSHDATGLKWSGGGGWLFSDFLKAYNEAIDSVTTLSRQAAKEMTAIGETLQDAANTYEAEERNGVHRLKNLW</sequence>
<comment type="caution">
    <text evidence="1">The sequence shown here is derived from an EMBL/GenBank/DDBJ whole genome shotgun (WGS) entry which is preliminary data.</text>
</comment>
<gene>
    <name evidence="1" type="ORF">nbrc107697_20530</name>
</gene>
<dbReference type="AlphaFoldDB" id="A0A7I9UXT4"/>
<reference evidence="2" key="1">
    <citation type="submission" date="2019-06" db="EMBL/GenBank/DDBJ databases">
        <title>Gordonia isolated from sludge of a wastewater treatment plant.</title>
        <authorList>
            <person name="Tamura T."/>
            <person name="Aoyama K."/>
            <person name="Kang Y."/>
            <person name="Saito S."/>
            <person name="Akiyama N."/>
            <person name="Yazawa K."/>
            <person name="Gonoi T."/>
            <person name="Mikami Y."/>
        </authorList>
    </citation>
    <scope>NUCLEOTIDE SEQUENCE [LARGE SCALE GENOMIC DNA]</scope>
    <source>
        <strain evidence="2">NBRC 107697</strain>
    </source>
</reference>
<protein>
    <recommendedName>
        <fullName evidence="3">ESX-1 secretion-associated protein</fullName>
    </recommendedName>
</protein>
<proteinExistence type="predicted"/>
<keyword evidence="2" id="KW-1185">Reference proteome</keyword>
<organism evidence="1 2">
    <name type="scientific">Gordonia crocea</name>
    <dbReference type="NCBI Taxonomy" id="589162"/>
    <lineage>
        <taxon>Bacteria</taxon>
        <taxon>Bacillati</taxon>
        <taxon>Actinomycetota</taxon>
        <taxon>Actinomycetes</taxon>
        <taxon>Mycobacteriales</taxon>
        <taxon>Gordoniaceae</taxon>
        <taxon>Gordonia</taxon>
    </lineage>
</organism>
<name>A0A7I9UXT4_9ACTN</name>
<accession>A0A7I9UXT4</accession>